<keyword evidence="5" id="KW-0472">Membrane</keyword>
<keyword evidence="5" id="KW-0812">Transmembrane</keyword>
<evidence type="ECO:0000256" key="1">
    <source>
        <dbReference type="ARBA" id="ARBA00004141"/>
    </source>
</evidence>
<feature type="region of interest" description="Disordered" evidence="4">
    <location>
        <begin position="321"/>
        <end position="364"/>
    </location>
</feature>
<feature type="signal peptide" evidence="6">
    <location>
        <begin position="1"/>
        <end position="19"/>
    </location>
</feature>
<evidence type="ECO:0000256" key="4">
    <source>
        <dbReference type="SAM" id="MobiDB-lite"/>
    </source>
</evidence>
<dbReference type="EMBL" id="JBGBPQ010000026">
    <property type="protein sequence ID" value="KAL1499011.1"/>
    <property type="molecule type" value="Genomic_DNA"/>
</dbReference>
<evidence type="ECO:0000313" key="8">
    <source>
        <dbReference type="Proteomes" id="UP001515480"/>
    </source>
</evidence>
<evidence type="ECO:0000256" key="3">
    <source>
        <dbReference type="SAM" id="Coils"/>
    </source>
</evidence>
<organism evidence="7 8">
    <name type="scientific">Prymnesium parvum</name>
    <name type="common">Toxic golden alga</name>
    <dbReference type="NCBI Taxonomy" id="97485"/>
    <lineage>
        <taxon>Eukaryota</taxon>
        <taxon>Haptista</taxon>
        <taxon>Haptophyta</taxon>
        <taxon>Prymnesiophyceae</taxon>
        <taxon>Prymnesiales</taxon>
        <taxon>Prymnesiaceae</taxon>
        <taxon>Prymnesium</taxon>
    </lineage>
</organism>
<feature type="region of interest" description="Disordered" evidence="4">
    <location>
        <begin position="82"/>
        <end position="108"/>
    </location>
</feature>
<dbReference type="PANTHER" id="PTHR31618:SF1">
    <property type="entry name" value="EF-HAND DOMAIN-CONTAINING PROTEIN"/>
    <property type="match status" value="1"/>
</dbReference>
<keyword evidence="5" id="KW-1133">Transmembrane helix</keyword>
<evidence type="ECO:0000256" key="2">
    <source>
        <dbReference type="ARBA" id="ARBA00008017"/>
    </source>
</evidence>
<evidence type="ECO:0008006" key="9">
    <source>
        <dbReference type="Google" id="ProtNLM"/>
    </source>
</evidence>
<dbReference type="AlphaFoldDB" id="A0AB34IHJ9"/>
<evidence type="ECO:0000313" key="7">
    <source>
        <dbReference type="EMBL" id="KAL1499011.1"/>
    </source>
</evidence>
<feature type="compositionally biased region" description="Low complexity" evidence="4">
    <location>
        <begin position="82"/>
        <end position="95"/>
    </location>
</feature>
<feature type="region of interest" description="Disordered" evidence="4">
    <location>
        <begin position="32"/>
        <end position="66"/>
    </location>
</feature>
<dbReference type="GO" id="GO:0005886">
    <property type="term" value="C:plasma membrane"/>
    <property type="evidence" value="ECO:0007669"/>
    <property type="project" value="TreeGrafter"/>
</dbReference>
<feature type="transmembrane region" description="Helical" evidence="5">
    <location>
        <begin position="478"/>
        <end position="498"/>
    </location>
</feature>
<keyword evidence="3" id="KW-0175">Coiled coil</keyword>
<sequence length="707" mass="76428">MAPFCRLLLLLALLPPSSAELRPPPRWYTLRAGASSPDAAPRASTLPTPPATAADPPQSLPRDPTDHVEGMLLEELEAAAPPAASPPANLSAAPLATPPPAPPQDAYDGLITRRRPRLWRRVPSQLRHEAVQLAAVAPLLFVVVAEAPASASLRESLGVPLWYCFAAARLVSLLFELVAKQLLRFKSVFDRVTLAVKGSFGWPSTVVLALGLGALCPSLDVDAEKWRALLALPHFLPTCYWLLAAAVSRPIVDVLVKCYINALTLSYYEQRADEVHQAQTVLRAIGTAARSAEREMKELAARRRKEGARDVYPRVESVSPSALGWAPSEAPAAPRSAGAAAERGEGPAAVRPESTDRHSTFSSRLTGLAGGLNFGTGYDETSSMRQARRRATRIFNILKKQPELLLTDSPRVALSRSKLLAWSSLRAGVPRNAVGENVLLRTGESVEEEAFVTAIVRCYKESRLLTAAVDSFDQINGLLYRVCISAWGVAFALALAGLWQGRDVAVWVIPAISVLASIGVILGKAPSDILSGAIYTLVFRQFDIGDRVVISNPGSEPRLGSLIVKKIDAVRTHFLTAMGELLIIENHILRGMCITNLSRSGMGTVKVSIQVPVVTPASKITELADGIKQYCLEKDADWNGVKFFFSGIDSATGHLTMDIAATSKHRASDALQIDTAKSELQLFVHAFMQSANIEYVKPVTPVRIEKR</sequence>
<comment type="caution">
    <text evidence="7">The sequence shown here is derived from an EMBL/GenBank/DDBJ whole genome shotgun (WGS) entry which is preliminary data.</text>
</comment>
<accession>A0AB34IHJ9</accession>
<feature type="coiled-coil region" evidence="3">
    <location>
        <begin position="282"/>
        <end position="309"/>
    </location>
</feature>
<protein>
    <recommendedName>
        <fullName evidence="9">Mechanosensitive ion channel protein</fullName>
    </recommendedName>
</protein>
<keyword evidence="6" id="KW-0732">Signal</keyword>
<feature type="chain" id="PRO_5044245698" description="Mechanosensitive ion channel protein" evidence="6">
    <location>
        <begin position="20"/>
        <end position="707"/>
    </location>
</feature>
<reference evidence="7 8" key="1">
    <citation type="journal article" date="2024" name="Science">
        <title>Giant polyketide synthase enzymes in the biosynthesis of giant marine polyether toxins.</title>
        <authorList>
            <person name="Fallon T.R."/>
            <person name="Shende V.V."/>
            <person name="Wierzbicki I.H."/>
            <person name="Pendleton A.L."/>
            <person name="Watervoot N.F."/>
            <person name="Auber R.P."/>
            <person name="Gonzalez D.J."/>
            <person name="Wisecaver J.H."/>
            <person name="Moore B.S."/>
        </authorList>
    </citation>
    <scope>NUCLEOTIDE SEQUENCE [LARGE SCALE GENOMIC DNA]</scope>
    <source>
        <strain evidence="7 8">12B1</strain>
    </source>
</reference>
<gene>
    <name evidence="7" type="ORF">AB1Y20_013528</name>
</gene>
<feature type="transmembrane region" description="Helical" evidence="5">
    <location>
        <begin position="504"/>
        <end position="522"/>
    </location>
</feature>
<dbReference type="GO" id="GO:0006820">
    <property type="term" value="P:monoatomic anion transport"/>
    <property type="evidence" value="ECO:0007669"/>
    <property type="project" value="TreeGrafter"/>
</dbReference>
<comment type="subcellular location">
    <subcellularLocation>
        <location evidence="1">Membrane</location>
        <topology evidence="1">Multi-pass membrane protein</topology>
    </subcellularLocation>
</comment>
<feature type="compositionally biased region" description="Low complexity" evidence="4">
    <location>
        <begin position="326"/>
        <end position="349"/>
    </location>
</feature>
<dbReference type="GO" id="GO:0008381">
    <property type="term" value="F:mechanosensitive monoatomic ion channel activity"/>
    <property type="evidence" value="ECO:0007669"/>
    <property type="project" value="TreeGrafter"/>
</dbReference>
<proteinExistence type="inferred from homology"/>
<evidence type="ECO:0000256" key="6">
    <source>
        <dbReference type="SAM" id="SignalP"/>
    </source>
</evidence>
<dbReference type="Proteomes" id="UP001515480">
    <property type="component" value="Unassembled WGS sequence"/>
</dbReference>
<evidence type="ECO:0000256" key="5">
    <source>
        <dbReference type="SAM" id="Phobius"/>
    </source>
</evidence>
<name>A0AB34IHJ9_PRYPA</name>
<dbReference type="PANTHER" id="PTHR31618">
    <property type="entry name" value="MECHANOSENSITIVE ION CHANNEL PROTEIN 5"/>
    <property type="match status" value="1"/>
</dbReference>
<comment type="similarity">
    <text evidence="2">Belongs to the MscS (TC 1.A.23) family.</text>
</comment>
<dbReference type="InterPro" id="IPR016688">
    <property type="entry name" value="MscS-like_plants/fungi"/>
</dbReference>
<keyword evidence="8" id="KW-1185">Reference proteome</keyword>
<feature type="compositionally biased region" description="Low complexity" evidence="4">
    <location>
        <begin position="39"/>
        <end position="57"/>
    </location>
</feature>